<dbReference type="InterPro" id="IPR001610">
    <property type="entry name" value="PAC"/>
</dbReference>
<evidence type="ECO:0000259" key="13">
    <source>
        <dbReference type="PROSITE" id="PS50112"/>
    </source>
</evidence>
<comment type="caution">
    <text evidence="15">The sequence shown here is derived from an EMBL/GenBank/DDBJ whole genome shotgun (WGS) entry which is preliminary data.</text>
</comment>
<dbReference type="PROSITE" id="PS50112">
    <property type="entry name" value="PAS"/>
    <property type="match status" value="1"/>
</dbReference>
<dbReference type="Proteomes" id="UP000192276">
    <property type="component" value="Unassembled WGS sequence"/>
</dbReference>
<keyword evidence="10" id="KW-0175">Coiled coil</keyword>
<evidence type="ECO:0000256" key="10">
    <source>
        <dbReference type="SAM" id="Coils"/>
    </source>
</evidence>
<evidence type="ECO:0000313" key="16">
    <source>
        <dbReference type="Proteomes" id="UP000192276"/>
    </source>
</evidence>
<dbReference type="SMART" id="SM00448">
    <property type="entry name" value="REC"/>
    <property type="match status" value="1"/>
</dbReference>
<keyword evidence="16" id="KW-1185">Reference proteome</keyword>
<feature type="modified residue" description="4-aspartylphosphate" evidence="9">
    <location>
        <position position="652"/>
    </location>
</feature>
<evidence type="ECO:0000259" key="14">
    <source>
        <dbReference type="PROSITE" id="PS50113"/>
    </source>
</evidence>
<comment type="catalytic activity">
    <reaction evidence="1">
        <text>ATP + protein L-histidine = ADP + protein N-phospho-L-histidine.</text>
        <dbReference type="EC" id="2.7.13.3"/>
    </reaction>
</comment>
<dbReference type="InterPro" id="IPR004358">
    <property type="entry name" value="Sig_transdc_His_kin-like_C"/>
</dbReference>
<dbReference type="InterPro" id="IPR011006">
    <property type="entry name" value="CheY-like_superfamily"/>
</dbReference>
<keyword evidence="7" id="KW-0067">ATP-binding</keyword>
<feature type="domain" description="Histidine kinase" evidence="11">
    <location>
        <begin position="1013"/>
        <end position="1231"/>
    </location>
</feature>
<dbReference type="GO" id="GO:0000155">
    <property type="term" value="F:phosphorelay sensor kinase activity"/>
    <property type="evidence" value="ECO:0007669"/>
    <property type="project" value="InterPro"/>
</dbReference>
<dbReference type="CDD" id="cd00130">
    <property type="entry name" value="PAS"/>
    <property type="match status" value="2"/>
</dbReference>
<dbReference type="CDD" id="cd00082">
    <property type="entry name" value="HisKA"/>
    <property type="match status" value="2"/>
</dbReference>
<evidence type="ECO:0000313" key="15">
    <source>
        <dbReference type="EMBL" id="OQP47825.1"/>
    </source>
</evidence>
<dbReference type="SMART" id="SM00086">
    <property type="entry name" value="PAC"/>
    <property type="match status" value="2"/>
</dbReference>
<name>A0A1V9EPK8_9BACT</name>
<dbReference type="InterPro" id="IPR003594">
    <property type="entry name" value="HATPase_dom"/>
</dbReference>
<dbReference type="InterPro" id="IPR001789">
    <property type="entry name" value="Sig_transdc_resp-reg_receiver"/>
</dbReference>
<dbReference type="InterPro" id="IPR036890">
    <property type="entry name" value="HATPase_C_sf"/>
</dbReference>
<dbReference type="PROSITE" id="PS50110">
    <property type="entry name" value="RESPONSE_REGULATORY"/>
    <property type="match status" value="1"/>
</dbReference>
<dbReference type="Pfam" id="PF00072">
    <property type="entry name" value="Response_reg"/>
    <property type="match status" value="1"/>
</dbReference>
<dbReference type="InterPro" id="IPR000014">
    <property type="entry name" value="PAS"/>
</dbReference>
<dbReference type="FunFam" id="3.30.450.20:FF:000099">
    <property type="entry name" value="Sensory box sensor histidine kinase"/>
    <property type="match status" value="1"/>
</dbReference>
<dbReference type="Gene3D" id="6.10.250.690">
    <property type="match status" value="1"/>
</dbReference>
<dbReference type="Gene3D" id="3.30.565.10">
    <property type="entry name" value="Histidine kinase-like ATPase, C-terminal domain"/>
    <property type="match status" value="2"/>
</dbReference>
<feature type="domain" description="Response regulatory" evidence="12">
    <location>
        <begin position="604"/>
        <end position="719"/>
    </location>
</feature>
<dbReference type="InterPro" id="IPR013655">
    <property type="entry name" value="PAS_fold_3"/>
</dbReference>
<dbReference type="SMART" id="SM00387">
    <property type="entry name" value="HATPase_c"/>
    <property type="match status" value="2"/>
</dbReference>
<dbReference type="SUPFAM" id="SSF52172">
    <property type="entry name" value="CheY-like"/>
    <property type="match status" value="1"/>
</dbReference>
<dbReference type="Pfam" id="PF02518">
    <property type="entry name" value="HATPase_c"/>
    <property type="match status" value="2"/>
</dbReference>
<dbReference type="SUPFAM" id="SSF55785">
    <property type="entry name" value="PYP-like sensor domain (PAS domain)"/>
    <property type="match status" value="2"/>
</dbReference>
<dbReference type="NCBIfam" id="TIGR00229">
    <property type="entry name" value="sensory_box"/>
    <property type="match status" value="1"/>
</dbReference>
<feature type="domain" description="PAC" evidence="14">
    <location>
        <begin position="805"/>
        <end position="858"/>
    </location>
</feature>
<evidence type="ECO:0000256" key="6">
    <source>
        <dbReference type="ARBA" id="ARBA00022777"/>
    </source>
</evidence>
<dbReference type="InterPro" id="IPR005467">
    <property type="entry name" value="His_kinase_dom"/>
</dbReference>
<dbReference type="STRING" id="550983.A4R26_31820"/>
<dbReference type="SUPFAM" id="SSF55781">
    <property type="entry name" value="GAF domain-like"/>
    <property type="match status" value="1"/>
</dbReference>
<dbReference type="CDD" id="cd16922">
    <property type="entry name" value="HATPase_EvgS-ArcB-TorS-like"/>
    <property type="match status" value="1"/>
</dbReference>
<dbReference type="PROSITE" id="PS50109">
    <property type="entry name" value="HIS_KIN"/>
    <property type="match status" value="2"/>
</dbReference>
<feature type="domain" description="Histidine kinase" evidence="11">
    <location>
        <begin position="326"/>
        <end position="542"/>
    </location>
</feature>
<keyword evidence="4" id="KW-0808">Transferase</keyword>
<sequence>MGQRVKEFDWSRTPIGAVNSWPQSLRSALSICLNSNFPIAIYWGRELTLIYNDAWSSIPGNKHPWALGRAAREVWPDIWNDIEPQFDKAFSGYPGGSKDALLPMQRHGYTEECYFDFTFTPVYGENGKVDGVFNAVIETTYRVINERRTAFLKNFILHIAAAQTVVEVEDLAIQLLKAGSADILFALLYNCQNEHFLLNGTTFHNESIEICDPHNWPLDQIVESGQPLHINDLKVYFTAVPKGYWEEEPTEAFIVPIKSGTRPLKSVLVCGISARRKFDGDYRVFIESIVAAIVTALNNIYSLEEERQKAASLAVLDKAKTTFFSNISHEFRTPLTLLLGPIEDAMNDPSTTTQNKARMDVAYRNALRMQKLVNTLLQFSRLEAGRVQARFSRVDICSLTREQAGSFRSAIEKAGMQLVLTCSEIWQEVYVDVEMWEKIVMNLVSNAFKYSKQGCITVSITGADHSVRLSVSDTGIGIPADQLQKIFDRFHRVDNVEGRSQEGAGIGLAMVKELVHLHNGTITVESQPGKGSTFTVTIPGGKEHLPADKIDDTVAPISVSHQADAYIQEAMKWLPEDDQKNNELHDIMLDEGFQTYASSTTNTRVLIADDNADMGEYLQRLLRNYYEVLTATDGEDAFIKALKYKPQLIISDIMMPRLDGFRLLNYIRAHAVTKNTPVIFLSARAGEEAKVEGLDAGADDYLVKPFSSKELLARVEANIRLAKNRQAAENNLRSVIMQSPVATTLLRGPSFIIDIVNEKGLEVWGRRYHEVINLPIAQALPEVEQQGFVKLLEQVYNTGVPFNGDEVPVDLVRFGRPETIYLNFIYTPVRDEENRVYGVLGIGVDVTAQVIARKKIELSESKLKEMANAMPQLVWVTNSEGQVTYFNDRLSEYGGVQKLADGNWFWQGLVHDDDLVRAQQIWERAVAAGDAFQFEHRIQMKDGNYMWHLTRGVPHKDREHGTVQWFGTTTNVHITKEQASLLEQQVQARTQELKELNLSLQKSNQELQQFAHVTSHDLKEPLRKIKTFLGRIIDDDRTYLSDISKVYAAKVKAAADRMKAMIEGVLNYSTIEAEQQELEPVDLTEVIQQIEADLELEISRKSATLEYERLPIVEGASVLFYQFFYNLLNNSLKFSQPDVLLHIVINHTLVKKDGGEWAEITVRDNGIGFEQQFSEKIFETFSRLNSKDRFEGTGLGLSLCKRIIERYGGTVKATGEPGKGARFLITLPLHQTKASH</sequence>
<protein>
    <recommendedName>
        <fullName evidence="2">histidine kinase</fullName>
        <ecNumber evidence="2">2.7.13.3</ecNumber>
    </recommendedName>
</protein>
<dbReference type="Gene3D" id="1.10.287.130">
    <property type="match status" value="2"/>
</dbReference>
<dbReference type="GO" id="GO:0005524">
    <property type="term" value="F:ATP binding"/>
    <property type="evidence" value="ECO:0007669"/>
    <property type="project" value="UniProtKB-KW"/>
</dbReference>
<dbReference type="PRINTS" id="PR00344">
    <property type="entry name" value="BCTRLSENSOR"/>
</dbReference>
<evidence type="ECO:0000259" key="11">
    <source>
        <dbReference type="PROSITE" id="PS50109"/>
    </source>
</evidence>
<evidence type="ECO:0000256" key="1">
    <source>
        <dbReference type="ARBA" id="ARBA00000085"/>
    </source>
</evidence>
<dbReference type="PANTHER" id="PTHR43547">
    <property type="entry name" value="TWO-COMPONENT HISTIDINE KINASE"/>
    <property type="match status" value="1"/>
</dbReference>
<evidence type="ECO:0000256" key="7">
    <source>
        <dbReference type="ARBA" id="ARBA00022840"/>
    </source>
</evidence>
<organism evidence="15 16">
    <name type="scientific">Niastella populi</name>
    <dbReference type="NCBI Taxonomy" id="550983"/>
    <lineage>
        <taxon>Bacteria</taxon>
        <taxon>Pseudomonadati</taxon>
        <taxon>Bacteroidota</taxon>
        <taxon>Chitinophagia</taxon>
        <taxon>Chitinophagales</taxon>
        <taxon>Chitinophagaceae</taxon>
        <taxon>Niastella</taxon>
    </lineage>
</organism>
<dbReference type="EC" id="2.7.13.3" evidence="2"/>
<dbReference type="InterPro" id="IPR000700">
    <property type="entry name" value="PAS-assoc_C"/>
</dbReference>
<evidence type="ECO:0000259" key="12">
    <source>
        <dbReference type="PROSITE" id="PS50110"/>
    </source>
</evidence>
<evidence type="ECO:0000256" key="8">
    <source>
        <dbReference type="ARBA" id="ARBA00023012"/>
    </source>
</evidence>
<proteinExistence type="predicted"/>
<evidence type="ECO:0000256" key="2">
    <source>
        <dbReference type="ARBA" id="ARBA00012438"/>
    </source>
</evidence>
<dbReference type="Gene3D" id="3.40.50.2300">
    <property type="match status" value="1"/>
</dbReference>
<keyword evidence="8" id="KW-0902">Two-component regulatory system</keyword>
<dbReference type="InterPro" id="IPR003661">
    <property type="entry name" value="HisK_dim/P_dom"/>
</dbReference>
<dbReference type="InterPro" id="IPR036097">
    <property type="entry name" value="HisK_dim/P_sf"/>
</dbReference>
<dbReference type="SUPFAM" id="SSF55874">
    <property type="entry name" value="ATPase domain of HSP90 chaperone/DNA topoisomerase II/histidine kinase"/>
    <property type="match status" value="2"/>
</dbReference>
<dbReference type="CDD" id="cd17574">
    <property type="entry name" value="REC_OmpR"/>
    <property type="match status" value="1"/>
</dbReference>
<evidence type="ECO:0000256" key="4">
    <source>
        <dbReference type="ARBA" id="ARBA00022679"/>
    </source>
</evidence>
<keyword evidence="5" id="KW-0547">Nucleotide-binding</keyword>
<dbReference type="Pfam" id="PF00512">
    <property type="entry name" value="HisKA"/>
    <property type="match status" value="2"/>
</dbReference>
<keyword evidence="6" id="KW-0418">Kinase</keyword>
<dbReference type="AlphaFoldDB" id="A0A1V9EPK8"/>
<dbReference type="PANTHER" id="PTHR43547:SF2">
    <property type="entry name" value="HYBRID SIGNAL TRANSDUCTION HISTIDINE KINASE C"/>
    <property type="match status" value="1"/>
</dbReference>
<dbReference type="FunFam" id="3.30.565.10:FF:000037">
    <property type="entry name" value="Hybrid sensor histidine kinase/response regulator"/>
    <property type="match status" value="1"/>
</dbReference>
<dbReference type="InterPro" id="IPR013656">
    <property type="entry name" value="PAS_4"/>
</dbReference>
<dbReference type="Gene3D" id="3.30.450.20">
    <property type="entry name" value="PAS domain"/>
    <property type="match status" value="3"/>
</dbReference>
<feature type="coiled-coil region" evidence="10">
    <location>
        <begin position="979"/>
        <end position="1006"/>
    </location>
</feature>
<dbReference type="SMART" id="SM00388">
    <property type="entry name" value="HisKA"/>
    <property type="match status" value="2"/>
</dbReference>
<evidence type="ECO:0000256" key="3">
    <source>
        <dbReference type="ARBA" id="ARBA00022553"/>
    </source>
</evidence>
<accession>A0A1V9EPK8</accession>
<dbReference type="SMART" id="SM00091">
    <property type="entry name" value="PAS"/>
    <property type="match status" value="2"/>
</dbReference>
<dbReference type="SUPFAM" id="SSF47384">
    <property type="entry name" value="Homodimeric domain of signal transducing histidine kinase"/>
    <property type="match status" value="2"/>
</dbReference>
<dbReference type="PROSITE" id="PS50113">
    <property type="entry name" value="PAC"/>
    <property type="match status" value="1"/>
</dbReference>
<dbReference type="Pfam" id="PF08447">
    <property type="entry name" value="PAS_3"/>
    <property type="match status" value="1"/>
</dbReference>
<dbReference type="InterPro" id="IPR035965">
    <property type="entry name" value="PAS-like_dom_sf"/>
</dbReference>
<feature type="domain" description="PAS" evidence="13">
    <location>
        <begin position="859"/>
        <end position="898"/>
    </location>
</feature>
<evidence type="ECO:0000256" key="5">
    <source>
        <dbReference type="ARBA" id="ARBA00022741"/>
    </source>
</evidence>
<evidence type="ECO:0000256" key="9">
    <source>
        <dbReference type="PROSITE-ProRule" id="PRU00169"/>
    </source>
</evidence>
<keyword evidence="3 9" id="KW-0597">Phosphoprotein</keyword>
<dbReference type="EMBL" id="LWBP01000240">
    <property type="protein sequence ID" value="OQP47825.1"/>
    <property type="molecule type" value="Genomic_DNA"/>
</dbReference>
<dbReference type="Pfam" id="PF08448">
    <property type="entry name" value="PAS_4"/>
    <property type="match status" value="1"/>
</dbReference>
<reference evidence="16" key="1">
    <citation type="submission" date="2016-04" db="EMBL/GenBank/DDBJ databases">
        <authorList>
            <person name="Chen L."/>
            <person name="Zhuang W."/>
            <person name="Wang G."/>
        </authorList>
    </citation>
    <scope>NUCLEOTIDE SEQUENCE [LARGE SCALE GENOMIC DNA]</scope>
    <source>
        <strain evidence="16">208</strain>
    </source>
</reference>
<gene>
    <name evidence="15" type="ORF">A4R26_31820</name>
</gene>